<comment type="catalytic activity">
    <reaction evidence="4">
        <text>L-proline + NADP(+) = (S)-1-pyrroline-5-carboxylate + NADPH + 2 H(+)</text>
        <dbReference type="Rhea" id="RHEA:14109"/>
        <dbReference type="ChEBI" id="CHEBI:15378"/>
        <dbReference type="ChEBI" id="CHEBI:17388"/>
        <dbReference type="ChEBI" id="CHEBI:57783"/>
        <dbReference type="ChEBI" id="CHEBI:58349"/>
        <dbReference type="ChEBI" id="CHEBI:60039"/>
        <dbReference type="EC" id="1.5.1.2"/>
    </reaction>
</comment>
<dbReference type="FunFam" id="1.10.3730.10:FF:000001">
    <property type="entry name" value="Pyrroline-5-carboxylate reductase"/>
    <property type="match status" value="1"/>
</dbReference>
<dbReference type="InterPro" id="IPR028939">
    <property type="entry name" value="P5C_Rdtase_cat_N"/>
</dbReference>
<dbReference type="Proteomes" id="UP000305654">
    <property type="component" value="Unassembled WGS sequence"/>
</dbReference>
<feature type="binding site" evidence="6">
    <location>
        <begin position="69"/>
        <end position="72"/>
    </location>
    <ligand>
        <name>NADP(+)</name>
        <dbReference type="ChEBI" id="CHEBI:58349"/>
    </ligand>
</feature>
<comment type="similarity">
    <text evidence="1 4">Belongs to the pyrroline-5-carboxylate reductase family.</text>
</comment>
<comment type="pathway">
    <text evidence="4">Amino-acid biosynthesis; L-proline biosynthesis; L-proline from L-glutamate 5-semialdehyde: step 1/1.</text>
</comment>
<gene>
    <name evidence="4" type="primary">proC</name>
    <name evidence="9" type="ORF">FE263_19695</name>
</gene>
<dbReference type="InterPro" id="IPR000304">
    <property type="entry name" value="Pyrroline-COOH_reductase"/>
</dbReference>
<comment type="function">
    <text evidence="4">Catalyzes the reduction of 1-pyrroline-5-carboxylate (PCA) to L-proline.</text>
</comment>
<dbReference type="SUPFAM" id="SSF51735">
    <property type="entry name" value="NAD(P)-binding Rossmann-fold domains"/>
    <property type="match status" value="1"/>
</dbReference>
<evidence type="ECO:0000256" key="5">
    <source>
        <dbReference type="NCBIfam" id="TIGR00112"/>
    </source>
</evidence>
<dbReference type="InterPro" id="IPR008927">
    <property type="entry name" value="6-PGluconate_DH-like_C_sf"/>
</dbReference>
<dbReference type="PIRSF" id="PIRSF000193">
    <property type="entry name" value="Pyrrol-5-carb_rd"/>
    <property type="match status" value="1"/>
</dbReference>
<evidence type="ECO:0000259" key="8">
    <source>
        <dbReference type="Pfam" id="PF14748"/>
    </source>
</evidence>
<evidence type="ECO:0000259" key="7">
    <source>
        <dbReference type="Pfam" id="PF03807"/>
    </source>
</evidence>
<dbReference type="RefSeq" id="WP_138327758.1">
    <property type="nucleotide sequence ID" value="NZ_VCDI01000010.1"/>
</dbReference>
<keyword evidence="10" id="KW-1185">Reference proteome</keyword>
<comment type="catalytic activity">
    <reaction evidence="4">
        <text>L-proline + NAD(+) = (S)-1-pyrroline-5-carboxylate + NADH + 2 H(+)</text>
        <dbReference type="Rhea" id="RHEA:14105"/>
        <dbReference type="ChEBI" id="CHEBI:15378"/>
        <dbReference type="ChEBI" id="CHEBI:17388"/>
        <dbReference type="ChEBI" id="CHEBI:57540"/>
        <dbReference type="ChEBI" id="CHEBI:57945"/>
        <dbReference type="ChEBI" id="CHEBI:60039"/>
        <dbReference type="EC" id="1.5.1.2"/>
    </reaction>
</comment>
<name>A0A5R9J628_9PROT</name>
<dbReference type="OrthoDB" id="9805754at2"/>
<comment type="subcellular location">
    <subcellularLocation>
        <location evidence="4">Cytoplasm</location>
    </subcellularLocation>
</comment>
<accession>A0A5R9J628</accession>
<dbReference type="HAMAP" id="MF_01925">
    <property type="entry name" value="P5C_reductase"/>
    <property type="match status" value="1"/>
</dbReference>
<keyword evidence="2 4" id="KW-0521">NADP</keyword>
<dbReference type="InterPro" id="IPR036291">
    <property type="entry name" value="NAD(P)-bd_dom_sf"/>
</dbReference>
<dbReference type="SUPFAM" id="SSF48179">
    <property type="entry name" value="6-phosphogluconate dehydrogenase C-terminal domain-like"/>
    <property type="match status" value="1"/>
</dbReference>
<dbReference type="PANTHER" id="PTHR11645">
    <property type="entry name" value="PYRROLINE-5-CARBOXYLATE REDUCTASE"/>
    <property type="match status" value="1"/>
</dbReference>
<sequence length="268" mass="27025">MTEAGAIPPVLLVGCGRMGSALWRGWQAQGLSPSVVVDPTPADLAPPHVKVGDAGQVPAGFRPAIIVLAVKPQMAERVLPAILPFTNDAVVLSIMAGRTIDGLAALLGNTAVVRAMPNTPAAIGRGVTVACAGPGVQLAQRELCDRLLAAAGTTAWVDDEALLDAVTAVSGSGPAYVFLLAELLEAAAIEQGLPAPLARTLARLTVSGSGALLDASPDEDAGSLRRAVTSPGGTTESALGVLMADVAWPASIRAAIEAATQRSQALAR</sequence>
<dbReference type="NCBIfam" id="TIGR00112">
    <property type="entry name" value="proC"/>
    <property type="match status" value="1"/>
</dbReference>
<proteinExistence type="inferred from homology"/>
<evidence type="ECO:0000313" key="10">
    <source>
        <dbReference type="Proteomes" id="UP000305654"/>
    </source>
</evidence>
<keyword evidence="4" id="KW-0963">Cytoplasm</keyword>
<reference evidence="9 10" key="1">
    <citation type="submission" date="2019-05" db="EMBL/GenBank/DDBJ databases">
        <authorList>
            <person name="Pankratov T."/>
            <person name="Grouzdev D."/>
        </authorList>
    </citation>
    <scope>NUCLEOTIDE SEQUENCE [LARGE SCALE GENOMIC DNA]</scope>
    <source>
        <strain evidence="9 10">KEBCLARHB70R</strain>
    </source>
</reference>
<dbReference type="Gene3D" id="1.10.3730.10">
    <property type="entry name" value="ProC C-terminal domain-like"/>
    <property type="match status" value="1"/>
</dbReference>
<dbReference type="GO" id="GO:0055129">
    <property type="term" value="P:L-proline biosynthetic process"/>
    <property type="evidence" value="ECO:0007669"/>
    <property type="project" value="UniProtKB-UniRule"/>
</dbReference>
<evidence type="ECO:0000313" key="9">
    <source>
        <dbReference type="EMBL" id="TLU70816.1"/>
    </source>
</evidence>
<feature type="domain" description="Pyrroline-5-carboxylate reductase catalytic N-terminal" evidence="7">
    <location>
        <begin position="12"/>
        <end position="97"/>
    </location>
</feature>
<evidence type="ECO:0000256" key="4">
    <source>
        <dbReference type="HAMAP-Rule" id="MF_01925"/>
    </source>
</evidence>
<comment type="caution">
    <text evidence="9">The sequence shown here is derived from an EMBL/GenBank/DDBJ whole genome shotgun (WGS) entry which is preliminary data.</text>
</comment>
<dbReference type="AlphaFoldDB" id="A0A5R9J628"/>
<keyword evidence="4" id="KW-0028">Amino-acid biosynthesis</keyword>
<dbReference type="InterPro" id="IPR029036">
    <property type="entry name" value="P5CR_dimer"/>
</dbReference>
<dbReference type="UniPathway" id="UPA00098">
    <property type="reaction ID" value="UER00361"/>
</dbReference>
<dbReference type="GO" id="GO:0005737">
    <property type="term" value="C:cytoplasm"/>
    <property type="evidence" value="ECO:0007669"/>
    <property type="project" value="UniProtKB-SubCell"/>
</dbReference>
<protein>
    <recommendedName>
        <fullName evidence="4 5">Pyrroline-5-carboxylate reductase</fullName>
        <shortName evidence="4">P5C reductase</shortName>
        <shortName evidence="4">P5CR</shortName>
        <ecNumber evidence="4 5">1.5.1.2</ecNumber>
    </recommendedName>
    <alternativeName>
        <fullName evidence="4">PCA reductase</fullName>
    </alternativeName>
</protein>
<dbReference type="EC" id="1.5.1.2" evidence="4 5"/>
<evidence type="ECO:0000256" key="1">
    <source>
        <dbReference type="ARBA" id="ARBA00005525"/>
    </source>
</evidence>
<evidence type="ECO:0000256" key="3">
    <source>
        <dbReference type="ARBA" id="ARBA00023002"/>
    </source>
</evidence>
<dbReference type="EMBL" id="VCDI01000010">
    <property type="protein sequence ID" value="TLU70816.1"/>
    <property type="molecule type" value="Genomic_DNA"/>
</dbReference>
<dbReference type="Pfam" id="PF03807">
    <property type="entry name" value="F420_oxidored"/>
    <property type="match status" value="1"/>
</dbReference>
<dbReference type="GO" id="GO:0004735">
    <property type="term" value="F:pyrroline-5-carboxylate reductase activity"/>
    <property type="evidence" value="ECO:0007669"/>
    <property type="project" value="UniProtKB-UniRule"/>
</dbReference>
<dbReference type="Pfam" id="PF14748">
    <property type="entry name" value="P5CR_dimer"/>
    <property type="match status" value="1"/>
</dbReference>
<feature type="domain" description="Pyrroline-5-carboxylate reductase dimerisation" evidence="8">
    <location>
        <begin position="160"/>
        <end position="265"/>
    </location>
</feature>
<dbReference type="Gene3D" id="3.40.50.720">
    <property type="entry name" value="NAD(P)-binding Rossmann-like Domain"/>
    <property type="match status" value="1"/>
</dbReference>
<keyword evidence="4" id="KW-0641">Proline biosynthesis</keyword>
<dbReference type="PANTHER" id="PTHR11645:SF0">
    <property type="entry name" value="PYRROLINE-5-CARBOXYLATE REDUCTASE 3"/>
    <property type="match status" value="1"/>
</dbReference>
<organism evidence="9 10">
    <name type="scientific">Lichenicoccus roseus</name>
    <dbReference type="NCBI Taxonomy" id="2683649"/>
    <lineage>
        <taxon>Bacteria</taxon>
        <taxon>Pseudomonadati</taxon>
        <taxon>Pseudomonadota</taxon>
        <taxon>Alphaproteobacteria</taxon>
        <taxon>Acetobacterales</taxon>
        <taxon>Acetobacteraceae</taxon>
        <taxon>Lichenicoccus</taxon>
    </lineage>
</organism>
<keyword evidence="3 4" id="KW-0560">Oxidoreductase</keyword>
<evidence type="ECO:0000256" key="2">
    <source>
        <dbReference type="ARBA" id="ARBA00022857"/>
    </source>
</evidence>
<evidence type="ECO:0000256" key="6">
    <source>
        <dbReference type="PIRSR" id="PIRSR000193-1"/>
    </source>
</evidence>